<evidence type="ECO:0008006" key="4">
    <source>
        <dbReference type="Google" id="ProtNLM"/>
    </source>
</evidence>
<dbReference type="AlphaFoldDB" id="A0ABD5UID3"/>
<evidence type="ECO:0000256" key="1">
    <source>
        <dbReference type="SAM" id="MobiDB-lite"/>
    </source>
</evidence>
<dbReference type="EMBL" id="JBHSXI010000001">
    <property type="protein sequence ID" value="MFC6887887.1"/>
    <property type="molecule type" value="Genomic_DNA"/>
</dbReference>
<dbReference type="Proteomes" id="UP001596333">
    <property type="component" value="Unassembled WGS sequence"/>
</dbReference>
<feature type="compositionally biased region" description="Basic and acidic residues" evidence="1">
    <location>
        <begin position="38"/>
        <end position="50"/>
    </location>
</feature>
<feature type="compositionally biased region" description="Polar residues" evidence="1">
    <location>
        <begin position="13"/>
        <end position="33"/>
    </location>
</feature>
<proteinExistence type="predicted"/>
<accession>A0ABD5UID3</accession>
<name>A0ABD5UID3_9EURY</name>
<protein>
    <recommendedName>
        <fullName evidence="4">Restriction endonuclease</fullName>
    </recommendedName>
</protein>
<feature type="region of interest" description="Disordered" evidence="1">
    <location>
        <begin position="1"/>
        <end position="50"/>
    </location>
</feature>
<sequence>MRGDERAEYGDGTSRTDGGVTPQQVLELNSRKSAPTDPDEKRHDSSSEASRELLTEWVATYVDDRKIATAKQIVNESGREDVDIGDVGRTLGCRNVDVTPGGFLDEVELSKWGDANVTSWVFERVDGAVDGGTQTRGKYLFKPDLVSEISDAVGDLDDEYDIRQSADSRRIGVSAAWKRAVTLALVERADCELEELLTGYDEEHWTSVGQYVDQLSKAELTNLVEGLLDADDALGTGHCWPREMLIAIHDVLVSGIDLAEVAP</sequence>
<organism evidence="2 3">
    <name type="scientific">Halorubrum trueperi</name>
    <dbReference type="NCBI Taxonomy" id="2004704"/>
    <lineage>
        <taxon>Archaea</taxon>
        <taxon>Methanobacteriati</taxon>
        <taxon>Methanobacteriota</taxon>
        <taxon>Stenosarchaea group</taxon>
        <taxon>Halobacteria</taxon>
        <taxon>Halobacteriales</taxon>
        <taxon>Haloferacaceae</taxon>
        <taxon>Halorubrum</taxon>
    </lineage>
</organism>
<comment type="caution">
    <text evidence="2">The sequence shown here is derived from an EMBL/GenBank/DDBJ whole genome shotgun (WGS) entry which is preliminary data.</text>
</comment>
<gene>
    <name evidence="2" type="ORF">ACFQEY_02290</name>
</gene>
<evidence type="ECO:0000313" key="3">
    <source>
        <dbReference type="Proteomes" id="UP001596333"/>
    </source>
</evidence>
<reference evidence="2 3" key="1">
    <citation type="journal article" date="2019" name="Int. J. Syst. Evol. Microbiol.">
        <title>The Global Catalogue of Microorganisms (GCM) 10K type strain sequencing project: providing services to taxonomists for standard genome sequencing and annotation.</title>
        <authorList>
            <consortium name="The Broad Institute Genomics Platform"/>
            <consortium name="The Broad Institute Genome Sequencing Center for Infectious Disease"/>
            <person name="Wu L."/>
            <person name="Ma J."/>
        </authorList>
    </citation>
    <scope>NUCLEOTIDE SEQUENCE [LARGE SCALE GENOMIC DNA]</scope>
    <source>
        <strain evidence="2 3">Y73</strain>
    </source>
</reference>
<evidence type="ECO:0000313" key="2">
    <source>
        <dbReference type="EMBL" id="MFC6887887.1"/>
    </source>
</evidence>
<keyword evidence="3" id="KW-1185">Reference proteome</keyword>